<organism evidence="2 3">
    <name type="scientific">Arenicella chitinivorans</name>
    <dbReference type="NCBI Taxonomy" id="1329800"/>
    <lineage>
        <taxon>Bacteria</taxon>
        <taxon>Pseudomonadati</taxon>
        <taxon>Pseudomonadota</taxon>
        <taxon>Gammaproteobacteria</taxon>
        <taxon>Arenicellales</taxon>
        <taxon>Arenicellaceae</taxon>
        <taxon>Arenicella</taxon>
    </lineage>
</organism>
<sequence>MLGLVANASCAIASDADSILDYIPSLLASIDTKVTLQSAIPQPNGGFCSIPSGGGEENTSQPDHVIGNGTAASCTSAAVVSAVAKGGVITFNCGARPVEIVMQKTAKVVNNTGPKIVLDGGGKVTLSGGGARRILYMNTCDPDQVWTTSHCQNQDHPQLTVQNLTFKNGNSKSETEYDGGGAIWVRGGRFKIVNSRFENNVCANTGPDVGGAAVRVFSQYQGLPVYVTNSVFGGASDKANVCSNGGGLSSIGVSYTVTNSWFSHNRAIGNGANPSQPGTPGGGSGGAIYNDGNNFDLKICGTTIENNAANEGGGAIFFVSNNRQGTLSITNSTLKRNPSNGFETAGYPGIFFLGKGQPSIANSVIQ</sequence>
<accession>A0A918RKM3</accession>
<gene>
    <name evidence="2" type="ORF">GCM10008090_07050</name>
</gene>
<evidence type="ECO:0000313" key="3">
    <source>
        <dbReference type="Proteomes" id="UP000614811"/>
    </source>
</evidence>
<dbReference type="EMBL" id="BMXA01000001">
    <property type="protein sequence ID" value="GHA00688.1"/>
    <property type="molecule type" value="Genomic_DNA"/>
</dbReference>
<keyword evidence="3" id="KW-1185">Reference proteome</keyword>
<reference evidence="2" key="1">
    <citation type="journal article" date="2014" name="Int. J. Syst. Evol. Microbiol.">
        <title>Complete genome sequence of Corynebacterium casei LMG S-19264T (=DSM 44701T), isolated from a smear-ripened cheese.</title>
        <authorList>
            <consortium name="US DOE Joint Genome Institute (JGI-PGF)"/>
            <person name="Walter F."/>
            <person name="Albersmeier A."/>
            <person name="Kalinowski J."/>
            <person name="Ruckert C."/>
        </authorList>
    </citation>
    <scope>NUCLEOTIDE SEQUENCE</scope>
    <source>
        <strain evidence="2">KCTC 12711</strain>
    </source>
</reference>
<dbReference type="InterPro" id="IPR011050">
    <property type="entry name" value="Pectin_lyase_fold/virulence"/>
</dbReference>
<dbReference type="SUPFAM" id="SSF51126">
    <property type="entry name" value="Pectin lyase-like"/>
    <property type="match status" value="1"/>
</dbReference>
<dbReference type="AlphaFoldDB" id="A0A918RKM3"/>
<name>A0A918RKM3_9GAMM</name>
<protein>
    <submittedName>
        <fullName evidence="2">Uncharacterized protein</fullName>
    </submittedName>
</protein>
<evidence type="ECO:0000256" key="1">
    <source>
        <dbReference type="SAM" id="MobiDB-lite"/>
    </source>
</evidence>
<evidence type="ECO:0000313" key="2">
    <source>
        <dbReference type="EMBL" id="GHA00688.1"/>
    </source>
</evidence>
<reference evidence="2" key="2">
    <citation type="submission" date="2020-09" db="EMBL/GenBank/DDBJ databases">
        <authorList>
            <person name="Sun Q."/>
            <person name="Kim S."/>
        </authorList>
    </citation>
    <scope>NUCLEOTIDE SEQUENCE</scope>
    <source>
        <strain evidence="2">KCTC 12711</strain>
    </source>
</reference>
<dbReference type="Proteomes" id="UP000614811">
    <property type="component" value="Unassembled WGS sequence"/>
</dbReference>
<proteinExistence type="predicted"/>
<feature type="region of interest" description="Disordered" evidence="1">
    <location>
        <begin position="268"/>
        <end position="287"/>
    </location>
</feature>
<comment type="caution">
    <text evidence="2">The sequence shown here is derived from an EMBL/GenBank/DDBJ whole genome shotgun (WGS) entry which is preliminary data.</text>
</comment>
<dbReference type="RefSeq" id="WP_229794115.1">
    <property type="nucleotide sequence ID" value="NZ_BMXA01000001.1"/>
</dbReference>